<dbReference type="Pfam" id="PF00595">
    <property type="entry name" value="PDZ"/>
    <property type="match status" value="1"/>
</dbReference>
<proteinExistence type="inferred from homology"/>
<dbReference type="HOGENOM" id="CLU_017295_1_2_0"/>
<dbReference type="PROSITE" id="PS50106">
    <property type="entry name" value="PDZ"/>
    <property type="match status" value="1"/>
</dbReference>
<dbReference type="KEGG" id="lfp:Y981_05070"/>
<accession>A0A059XU65</accession>
<evidence type="ECO:0000256" key="1">
    <source>
        <dbReference type="ARBA" id="ARBA00009179"/>
    </source>
</evidence>
<dbReference type="GO" id="GO:0006508">
    <property type="term" value="P:proteolysis"/>
    <property type="evidence" value="ECO:0007669"/>
    <property type="project" value="UniProtKB-KW"/>
</dbReference>
<dbReference type="MEROPS" id="S41.004"/>
<dbReference type="InterPro" id="IPR029045">
    <property type="entry name" value="ClpP/crotonase-like_dom_sf"/>
</dbReference>
<dbReference type="Pfam" id="PF22694">
    <property type="entry name" value="CtpB_N-like"/>
    <property type="match status" value="1"/>
</dbReference>
<reference evidence="8" key="1">
    <citation type="submission" date="2014-02" db="EMBL/GenBank/DDBJ databases">
        <title>Complete genome sequence and comparative genomic analysis of the nitrogen-fixing bacterium Leptospirillum ferriphilum YSK.</title>
        <authorList>
            <person name="Guo X."/>
            <person name="Yin H."/>
            <person name="Liang Y."/>
            <person name="Hu Q."/>
            <person name="Ma L."/>
            <person name="Xiao Y."/>
            <person name="Zhang X."/>
            <person name="Qiu G."/>
            <person name="Liu X."/>
        </authorList>
    </citation>
    <scope>NUCLEOTIDE SEQUENCE [LARGE SCALE GENOMIC DNA]</scope>
    <source>
        <strain evidence="8">YSK</strain>
    </source>
</reference>
<evidence type="ECO:0000256" key="2">
    <source>
        <dbReference type="ARBA" id="ARBA00022670"/>
    </source>
</evidence>
<dbReference type="Gene3D" id="3.30.750.44">
    <property type="match status" value="1"/>
</dbReference>
<dbReference type="GO" id="GO:0008236">
    <property type="term" value="F:serine-type peptidase activity"/>
    <property type="evidence" value="ECO:0007669"/>
    <property type="project" value="UniProtKB-KW"/>
</dbReference>
<gene>
    <name evidence="7" type="ORF">Y981_05070</name>
</gene>
<organism evidence="7 8">
    <name type="scientific">Leptospirillum ferriphilum YSK</name>
    <dbReference type="NCBI Taxonomy" id="1441628"/>
    <lineage>
        <taxon>Bacteria</taxon>
        <taxon>Pseudomonadati</taxon>
        <taxon>Nitrospirota</taxon>
        <taxon>Nitrospiria</taxon>
        <taxon>Nitrospirales</taxon>
        <taxon>Nitrospiraceae</taxon>
        <taxon>Leptospirillum</taxon>
    </lineage>
</organism>
<dbReference type="SMART" id="SM00228">
    <property type="entry name" value="PDZ"/>
    <property type="match status" value="1"/>
</dbReference>
<dbReference type="CDD" id="cd07560">
    <property type="entry name" value="Peptidase_S41_CPP"/>
    <property type="match status" value="1"/>
</dbReference>
<dbReference type="InterPro" id="IPR055210">
    <property type="entry name" value="CtpA/B_N"/>
</dbReference>
<sequence>MKTGNVLLILAIGILVGGVGHAVFADGGTDRSLKVFSMVYALIQKDYVDPLSPKPVLTGAIKGMVASLDPHSEYMTPQEYHELEIDTKGKFGGVGIKITTNGKNILVQSPIPGLPADRAGIKAGDEIISVDGKSTSALGLENAVHMMRGRAGTSVDLTIRRKGAFQKKDFVLVREVIRIHTVHERMLTSRIGYIHVQEFSEDTAKEMKEAIAGLLSKGMKGLVIDLRNNPGGLLNDAVDASSIFLPENKVVVSMKGRRQFHEFHSRNPRPYLHFPIVVLVNTETASAAEILSGALQDYKRATIMGTQTFGKGSVQTILPLFDGSALRLTTARYFTPSGRSIQDYGISPDVIVKQIIPRGVKSIKVPREVNLKHHFLNPDGAESKVSIPLDHIQFHLPIGRIPLKEDNQVQAALKMLDKDLRSGGQSVGFARPKSSLSAG</sequence>
<dbReference type="SUPFAM" id="SSF50156">
    <property type="entry name" value="PDZ domain-like"/>
    <property type="match status" value="1"/>
</dbReference>
<dbReference type="CDD" id="cd06782">
    <property type="entry name" value="cpPDZ_CPP-like"/>
    <property type="match status" value="1"/>
</dbReference>
<evidence type="ECO:0000256" key="5">
    <source>
        <dbReference type="RuleBase" id="RU004404"/>
    </source>
</evidence>
<evidence type="ECO:0000313" key="8">
    <source>
        <dbReference type="Proteomes" id="UP000027059"/>
    </source>
</evidence>
<dbReference type="PANTHER" id="PTHR32060:SF30">
    <property type="entry name" value="CARBOXY-TERMINAL PROCESSING PROTEASE CTPA"/>
    <property type="match status" value="1"/>
</dbReference>
<dbReference type="InterPro" id="IPR004447">
    <property type="entry name" value="Peptidase_S41A"/>
</dbReference>
<dbReference type="InterPro" id="IPR005151">
    <property type="entry name" value="Tail-specific_protease"/>
</dbReference>
<keyword evidence="4 5" id="KW-0720">Serine protease</keyword>
<dbReference type="Gene3D" id="2.30.42.10">
    <property type="match status" value="1"/>
</dbReference>
<dbReference type="FunFam" id="2.30.42.10:FF:000063">
    <property type="entry name" value="Peptidase, S41 family"/>
    <property type="match status" value="1"/>
</dbReference>
<evidence type="ECO:0000256" key="4">
    <source>
        <dbReference type="ARBA" id="ARBA00022825"/>
    </source>
</evidence>
<dbReference type="SMART" id="SM00245">
    <property type="entry name" value="TSPc"/>
    <property type="match status" value="1"/>
</dbReference>
<dbReference type="NCBIfam" id="TIGR00225">
    <property type="entry name" value="prc"/>
    <property type="match status" value="1"/>
</dbReference>
<dbReference type="SUPFAM" id="SSF52096">
    <property type="entry name" value="ClpP/crotonase"/>
    <property type="match status" value="1"/>
</dbReference>
<comment type="similarity">
    <text evidence="1 5">Belongs to the peptidase S41A family.</text>
</comment>
<dbReference type="EMBL" id="CP007243">
    <property type="protein sequence ID" value="AIA30368.1"/>
    <property type="molecule type" value="Genomic_DNA"/>
</dbReference>
<name>A0A059XU65_9BACT</name>
<reference evidence="7 8" key="2">
    <citation type="journal article" date="2015" name="Biomed. Res. Int.">
        <title>Effects of Arsenite Resistance on the Growth and Functional Gene Expression of Leptospirillum ferriphilum and Acidithiobacillus thiooxidans in Pure Culture and Coculture.</title>
        <authorList>
            <person name="Jiang H."/>
            <person name="Liang Y."/>
            <person name="Yin H."/>
            <person name="Xiao Y."/>
            <person name="Guo X."/>
            <person name="Xu Y."/>
            <person name="Hu Q."/>
            <person name="Liu H."/>
            <person name="Liu X."/>
        </authorList>
    </citation>
    <scope>NUCLEOTIDE SEQUENCE [LARGE SCALE GENOMIC DNA]</scope>
    <source>
        <strain evidence="7 8">YSK</strain>
    </source>
</reference>
<dbReference type="InterPro" id="IPR001478">
    <property type="entry name" value="PDZ"/>
</dbReference>
<dbReference type="GO" id="GO:0004175">
    <property type="term" value="F:endopeptidase activity"/>
    <property type="evidence" value="ECO:0007669"/>
    <property type="project" value="TreeGrafter"/>
</dbReference>
<keyword evidence="2 5" id="KW-0645">Protease</keyword>
<dbReference type="Proteomes" id="UP000027059">
    <property type="component" value="Chromosome"/>
</dbReference>
<protein>
    <submittedName>
        <fullName evidence="7">Carboxy-terminal processing protease</fullName>
    </submittedName>
</protein>
<dbReference type="PANTHER" id="PTHR32060">
    <property type="entry name" value="TAIL-SPECIFIC PROTEASE"/>
    <property type="match status" value="1"/>
</dbReference>
<dbReference type="Pfam" id="PF03572">
    <property type="entry name" value="Peptidase_S41"/>
    <property type="match status" value="1"/>
</dbReference>
<evidence type="ECO:0000259" key="6">
    <source>
        <dbReference type="PROSITE" id="PS50106"/>
    </source>
</evidence>
<dbReference type="GO" id="GO:0007165">
    <property type="term" value="P:signal transduction"/>
    <property type="evidence" value="ECO:0007669"/>
    <property type="project" value="TreeGrafter"/>
</dbReference>
<dbReference type="InterPro" id="IPR036034">
    <property type="entry name" value="PDZ_sf"/>
</dbReference>
<dbReference type="GO" id="GO:0030288">
    <property type="term" value="C:outer membrane-bounded periplasmic space"/>
    <property type="evidence" value="ECO:0007669"/>
    <property type="project" value="TreeGrafter"/>
</dbReference>
<dbReference type="Gene3D" id="3.90.226.10">
    <property type="entry name" value="2-enoyl-CoA Hydratase, Chain A, domain 1"/>
    <property type="match status" value="1"/>
</dbReference>
<keyword evidence="3 5" id="KW-0378">Hydrolase</keyword>
<dbReference type="OrthoDB" id="9812068at2"/>
<keyword evidence="8" id="KW-1185">Reference proteome</keyword>
<dbReference type="AlphaFoldDB" id="A0A059XU65"/>
<dbReference type="RefSeq" id="WP_038505073.1">
    <property type="nucleotide sequence ID" value="NZ_CP007243.1"/>
</dbReference>
<feature type="domain" description="PDZ" evidence="6">
    <location>
        <begin position="80"/>
        <end position="148"/>
    </location>
</feature>
<evidence type="ECO:0000256" key="3">
    <source>
        <dbReference type="ARBA" id="ARBA00022801"/>
    </source>
</evidence>
<evidence type="ECO:0000313" key="7">
    <source>
        <dbReference type="EMBL" id="AIA30368.1"/>
    </source>
</evidence>